<keyword evidence="1" id="KW-0472">Membrane</keyword>
<dbReference type="HOGENOM" id="CLU_2095228_0_0_6"/>
<sequence length="116" mass="12729">MNRRGLNAALLLAMGLVVLPVWGEPITLAEQPPQTVTEAPEYPWLALAETPQPEIPAAPLFLPANTYPAPFITHSDNVYVPEPGALSLFVLGLVLVLLARIWRARQRAGRKNKQDV</sequence>
<keyword evidence="1" id="KW-0812">Transmembrane</keyword>
<feature type="transmembrane region" description="Helical" evidence="1">
    <location>
        <begin position="84"/>
        <end position="102"/>
    </location>
</feature>
<reference evidence="2 3" key="1">
    <citation type="journal article" date="2013" name="Genome Announc.">
        <title>Complete genome sequence of Simiduia agarivorans SA1(T), a marine bacterium able to degrade a variety of polysaccharides.</title>
        <authorList>
            <person name="Lin S.Y."/>
            <person name="Shieh W.Y."/>
            <person name="Chen J.S."/>
            <person name="Tang S.L."/>
        </authorList>
    </citation>
    <scope>NUCLEOTIDE SEQUENCE [LARGE SCALE GENOMIC DNA]</scope>
    <source>
        <strain evidence="3">DSM 21679 / JCM 13881 / BCRC 17597 / SA1</strain>
    </source>
</reference>
<protein>
    <recommendedName>
        <fullName evidence="4">PEP-CTERM protein-sorting domain-containing protein</fullName>
    </recommendedName>
</protein>
<proteinExistence type="predicted"/>
<dbReference type="InterPro" id="IPR013424">
    <property type="entry name" value="Ice-binding_C"/>
</dbReference>
<dbReference type="Proteomes" id="UP000000466">
    <property type="component" value="Chromosome"/>
</dbReference>
<evidence type="ECO:0000313" key="2">
    <source>
        <dbReference type="EMBL" id="AFU99814.1"/>
    </source>
</evidence>
<evidence type="ECO:0000313" key="3">
    <source>
        <dbReference type="Proteomes" id="UP000000466"/>
    </source>
</evidence>
<dbReference type="EMBL" id="CP003746">
    <property type="protein sequence ID" value="AFU99814.1"/>
    <property type="molecule type" value="Genomic_DNA"/>
</dbReference>
<gene>
    <name evidence="2" type="ordered locus">M5M_13350</name>
</gene>
<dbReference type="AlphaFoldDB" id="K4KKY4"/>
<accession>K4KKY4</accession>
<organism evidence="2 3">
    <name type="scientific">Simiduia agarivorans (strain DSM 21679 / JCM 13881 / BCRC 17597 / SA1)</name>
    <dbReference type="NCBI Taxonomy" id="1117647"/>
    <lineage>
        <taxon>Bacteria</taxon>
        <taxon>Pseudomonadati</taxon>
        <taxon>Pseudomonadota</taxon>
        <taxon>Gammaproteobacteria</taxon>
        <taxon>Cellvibrionales</taxon>
        <taxon>Cellvibrionaceae</taxon>
        <taxon>Simiduia</taxon>
    </lineage>
</organism>
<dbReference type="RefSeq" id="WP_015047977.1">
    <property type="nucleotide sequence ID" value="NC_018868.3"/>
</dbReference>
<dbReference type="KEGG" id="saga:M5M_13350"/>
<dbReference type="NCBIfam" id="TIGR02595">
    <property type="entry name" value="PEP_CTERM"/>
    <property type="match status" value="1"/>
</dbReference>
<keyword evidence="1" id="KW-1133">Transmembrane helix</keyword>
<keyword evidence="3" id="KW-1185">Reference proteome</keyword>
<evidence type="ECO:0000256" key="1">
    <source>
        <dbReference type="SAM" id="Phobius"/>
    </source>
</evidence>
<name>K4KKY4_SIMAS</name>
<evidence type="ECO:0008006" key="4">
    <source>
        <dbReference type="Google" id="ProtNLM"/>
    </source>
</evidence>